<evidence type="ECO:0000256" key="3">
    <source>
        <dbReference type="SAM" id="MobiDB-lite"/>
    </source>
</evidence>
<name>A0A7Y9JQU8_9ACTN</name>
<dbReference type="AlphaFoldDB" id="A0A7Y9JQU8"/>
<evidence type="ECO:0000256" key="1">
    <source>
        <dbReference type="ARBA" id="ARBA00022722"/>
    </source>
</evidence>
<dbReference type="GO" id="GO:0003723">
    <property type="term" value="F:RNA binding"/>
    <property type="evidence" value="ECO:0007669"/>
    <property type="project" value="InterPro"/>
</dbReference>
<keyword evidence="6" id="KW-1185">Reference proteome</keyword>
<evidence type="ECO:0000313" key="6">
    <source>
        <dbReference type="Proteomes" id="UP000516957"/>
    </source>
</evidence>
<dbReference type="Proteomes" id="UP000516957">
    <property type="component" value="Unassembled WGS sequence"/>
</dbReference>
<keyword evidence="2" id="KW-0378">Hydrolase</keyword>
<proteinExistence type="predicted"/>
<dbReference type="EMBL" id="JACCBE010000001">
    <property type="protein sequence ID" value="NYD58492.1"/>
    <property type="molecule type" value="Genomic_DNA"/>
</dbReference>
<accession>A0A7Y9JQU8</accession>
<dbReference type="GO" id="GO:0004540">
    <property type="term" value="F:RNA nuclease activity"/>
    <property type="evidence" value="ECO:0007669"/>
    <property type="project" value="InterPro"/>
</dbReference>
<sequence>MVYRISPENVRPPRGGPSGALAIVVVIGLALGIWLLAGRDPGSSTFSSVDDPGRSDARAPDDPVSGLPYVAPIDLPARVAEVLRDVDAGGELPAGVSRRPFLNGAGLLPVQRTTGYYSQYALGAGSLLVAGAGGERYYSDDDGASFSRIGP</sequence>
<feature type="compositionally biased region" description="Basic and acidic residues" evidence="3">
    <location>
        <begin position="51"/>
        <end position="61"/>
    </location>
</feature>
<keyword evidence="4" id="KW-0812">Transmembrane</keyword>
<dbReference type="GO" id="GO:0016787">
    <property type="term" value="F:hydrolase activity"/>
    <property type="evidence" value="ECO:0007669"/>
    <property type="project" value="UniProtKB-KW"/>
</dbReference>
<reference evidence="5 6" key="1">
    <citation type="submission" date="2020-07" db="EMBL/GenBank/DDBJ databases">
        <title>Sequencing the genomes of 1000 actinobacteria strains.</title>
        <authorList>
            <person name="Klenk H.-P."/>
        </authorList>
    </citation>
    <scope>NUCLEOTIDE SEQUENCE [LARGE SCALE GENOMIC DNA]</scope>
    <source>
        <strain evidence="5 6">DSM 18965</strain>
    </source>
</reference>
<keyword evidence="1" id="KW-0540">Nuclease</keyword>
<feature type="transmembrane region" description="Helical" evidence="4">
    <location>
        <begin position="20"/>
        <end position="37"/>
    </location>
</feature>
<dbReference type="Gene3D" id="3.10.450.30">
    <property type="entry name" value="Microbial ribonucleases"/>
    <property type="match status" value="1"/>
</dbReference>
<organism evidence="5 6">
    <name type="scientific">Nocardioides marinisabuli</name>
    <dbReference type="NCBI Taxonomy" id="419476"/>
    <lineage>
        <taxon>Bacteria</taxon>
        <taxon>Bacillati</taxon>
        <taxon>Actinomycetota</taxon>
        <taxon>Actinomycetes</taxon>
        <taxon>Propionibacteriales</taxon>
        <taxon>Nocardioidaceae</taxon>
        <taxon>Nocardioides</taxon>
    </lineage>
</organism>
<evidence type="ECO:0000313" key="5">
    <source>
        <dbReference type="EMBL" id="NYD58492.1"/>
    </source>
</evidence>
<keyword evidence="4" id="KW-1133">Transmembrane helix</keyword>
<feature type="region of interest" description="Disordered" evidence="3">
    <location>
        <begin position="44"/>
        <end position="65"/>
    </location>
</feature>
<evidence type="ECO:0000256" key="4">
    <source>
        <dbReference type="SAM" id="Phobius"/>
    </source>
</evidence>
<dbReference type="InterPro" id="IPR016191">
    <property type="entry name" value="Ribonuclease/ribotoxin"/>
</dbReference>
<gene>
    <name evidence="5" type="ORF">BKA08_002730</name>
</gene>
<evidence type="ECO:0000256" key="2">
    <source>
        <dbReference type="ARBA" id="ARBA00022801"/>
    </source>
</evidence>
<protein>
    <submittedName>
        <fullName evidence="5">Guanyl-specific ribonuclease Sa</fullName>
    </submittedName>
</protein>
<dbReference type="RefSeq" id="WP_179616093.1">
    <property type="nucleotide sequence ID" value="NZ_CP059163.1"/>
</dbReference>
<dbReference type="SUPFAM" id="SSF53933">
    <property type="entry name" value="Microbial ribonucleases"/>
    <property type="match status" value="1"/>
</dbReference>
<comment type="caution">
    <text evidence="5">The sequence shown here is derived from an EMBL/GenBank/DDBJ whole genome shotgun (WGS) entry which is preliminary data.</text>
</comment>
<keyword evidence="4" id="KW-0472">Membrane</keyword>